<dbReference type="InterPro" id="IPR050288">
    <property type="entry name" value="Cellulose_deg_GH3"/>
</dbReference>
<dbReference type="InterPro" id="IPR013783">
    <property type="entry name" value="Ig-like_fold"/>
</dbReference>
<dbReference type="FunFam" id="3.40.50.1700:FF:000003">
    <property type="entry name" value="Probable beta-glucosidase"/>
    <property type="match status" value="1"/>
</dbReference>
<evidence type="ECO:0000313" key="14">
    <source>
        <dbReference type="EMBL" id="PSN70016.1"/>
    </source>
</evidence>
<keyword evidence="8 10" id="KW-0326">Glycosidase</keyword>
<evidence type="ECO:0000256" key="8">
    <source>
        <dbReference type="ARBA" id="ARBA00023295"/>
    </source>
</evidence>
<gene>
    <name evidence="14" type="ORF">BS50DRAFT_302663</name>
</gene>
<evidence type="ECO:0000313" key="15">
    <source>
        <dbReference type="Proteomes" id="UP000240883"/>
    </source>
</evidence>
<dbReference type="EC" id="3.2.1.21" evidence="10"/>
<evidence type="ECO:0000256" key="6">
    <source>
        <dbReference type="ARBA" id="ARBA00023180"/>
    </source>
</evidence>
<dbReference type="SMART" id="SM01217">
    <property type="entry name" value="Fn3_like"/>
    <property type="match status" value="1"/>
</dbReference>
<comment type="similarity">
    <text evidence="3 10">Belongs to the glycosyl hydrolase 3 family.</text>
</comment>
<comment type="pathway">
    <text evidence="2 10">Glycan metabolism; cellulose degradation.</text>
</comment>
<protein>
    <recommendedName>
        <fullName evidence="10">beta-glucosidase</fullName>
        <ecNumber evidence="10">3.2.1.21</ecNumber>
    </recommendedName>
</protein>
<keyword evidence="6" id="KW-0325">Glycoprotein</keyword>
<dbReference type="InterPro" id="IPR017853">
    <property type="entry name" value="GH"/>
</dbReference>
<dbReference type="Pfam" id="PF00933">
    <property type="entry name" value="Glyco_hydro_3"/>
    <property type="match status" value="1"/>
</dbReference>
<dbReference type="EMBL" id="KZ678132">
    <property type="protein sequence ID" value="PSN70016.1"/>
    <property type="molecule type" value="Genomic_DNA"/>
</dbReference>
<dbReference type="InterPro" id="IPR026891">
    <property type="entry name" value="Fn3-like"/>
</dbReference>
<dbReference type="SUPFAM" id="SSF52279">
    <property type="entry name" value="Beta-D-glucan exohydrolase, C-terminal domain"/>
    <property type="match status" value="1"/>
</dbReference>
<evidence type="ECO:0000259" key="13">
    <source>
        <dbReference type="SMART" id="SM01217"/>
    </source>
</evidence>
<keyword evidence="9 10" id="KW-0624">Polysaccharide degradation</keyword>
<dbReference type="Proteomes" id="UP000240883">
    <property type="component" value="Unassembled WGS sequence"/>
</dbReference>
<dbReference type="InterPro" id="IPR036962">
    <property type="entry name" value="Glyco_hydro_3_N_sf"/>
</dbReference>
<dbReference type="AlphaFoldDB" id="A0A2T2NXK9"/>
<dbReference type="OrthoDB" id="416222at2759"/>
<feature type="region of interest" description="Disordered" evidence="11">
    <location>
        <begin position="729"/>
        <end position="749"/>
    </location>
</feature>
<proteinExistence type="inferred from homology"/>
<evidence type="ECO:0000256" key="9">
    <source>
        <dbReference type="ARBA" id="ARBA00023326"/>
    </source>
</evidence>
<dbReference type="InterPro" id="IPR002772">
    <property type="entry name" value="Glyco_hydro_3_C"/>
</dbReference>
<dbReference type="InterPro" id="IPR036881">
    <property type="entry name" value="Glyco_hydro_3_C_sf"/>
</dbReference>
<organism evidence="14 15">
    <name type="scientific">Corynespora cassiicola Philippines</name>
    <dbReference type="NCBI Taxonomy" id="1448308"/>
    <lineage>
        <taxon>Eukaryota</taxon>
        <taxon>Fungi</taxon>
        <taxon>Dikarya</taxon>
        <taxon>Ascomycota</taxon>
        <taxon>Pezizomycotina</taxon>
        <taxon>Dothideomycetes</taxon>
        <taxon>Pleosporomycetidae</taxon>
        <taxon>Pleosporales</taxon>
        <taxon>Corynesporascaceae</taxon>
        <taxon>Corynespora</taxon>
    </lineage>
</organism>
<dbReference type="PANTHER" id="PTHR42715:SF2">
    <property type="entry name" value="BETA-GLUCOSIDASE F-RELATED"/>
    <property type="match status" value="1"/>
</dbReference>
<sequence length="868" mass="93240">MVSLVLLSIASCAAGAAIDRRIPVPAGYVAPPYYPAPHGGWVSEWSESYRKASLLIQNMTLAEKANITAGTGIFMGRCVGNTGSAERVGIPQLCLQDGPLGVRNSEGNTGFPAGITVGATWDKELLRARGVAIGEEFRGKGVNVHLGPSVGPLGRKPRGGRNWEGFGSDPVLQGIGGALTTEGIQSTGVIATIKHLVANEQEMYRMYNLVQPGISSNVDDRTMHELYLWPFADAVKVGVGSVMIAYNAVNGSACSQNSYLINGLLKDELGFQGFVMSDWLSQISGVPSALAGLDLSMPGDIHTIPLFGNSYWMYEMSRSVLNGSIPVDRLNDAVTRILATWFQFGQDSPDYPRPNFDTNTLDREGPLYPGALFSPTGVVNEFVNVQANHAEIARDVARDAITLLKNVNSSLPLSLNATFKVFGTDAEKNPDGINACADKGCNKGTLSMGWGSGSSRLPYLDSPIDGLKARGANFEFFNTDSFPSNSNPQPNDVALVFVNADSGENYITVEGNPGDRTSANLHLWHNGDKLIQDVAAQYSNVIVVVHTVGPILLEEWHDLPSVKGVLFAHLPGQEAGDSLMQVLFGDVSPSGHLPYTIPFSEDDYPDSLDLVGFQVGQPQDTFTEGLYIDYRHFHRANISTRYAFGHGLSYTTFSFSDATITPVTPLTSTPPARPAKGDTPEYSTAIPPASEAYWPANFNRIWRYLYPWLEQNDADAAAARANSSTYPYPAGYSNDQKPGPPAGGAQGGNPALWDTAYDVSVVVSNTGSRPGRAVAQLYVQFPAGISYDVPILQLRDFEKSDVLAPGESATLNLRVTRRDLSVWDVVSQNWVVPDVDGDYGVWVGESSDRLGVKCSSAQGSCGEAASPV</sequence>
<dbReference type="GO" id="GO:0030245">
    <property type="term" value="P:cellulose catabolic process"/>
    <property type="evidence" value="ECO:0007669"/>
    <property type="project" value="UniProtKB-UniPathway"/>
</dbReference>
<dbReference type="SUPFAM" id="SSF51445">
    <property type="entry name" value="(Trans)glycosidases"/>
    <property type="match status" value="1"/>
</dbReference>
<name>A0A2T2NXK9_CORCC</name>
<dbReference type="GO" id="GO:0008422">
    <property type="term" value="F:beta-glucosidase activity"/>
    <property type="evidence" value="ECO:0007669"/>
    <property type="project" value="UniProtKB-EC"/>
</dbReference>
<comment type="catalytic activity">
    <reaction evidence="1 10">
        <text>Hydrolysis of terminal, non-reducing beta-D-glucosyl residues with release of beta-D-glucose.</text>
        <dbReference type="EC" id="3.2.1.21"/>
    </reaction>
</comment>
<evidence type="ECO:0000256" key="3">
    <source>
        <dbReference type="ARBA" id="ARBA00005336"/>
    </source>
</evidence>
<dbReference type="PROSITE" id="PS00775">
    <property type="entry name" value="GLYCOSYL_HYDROL_F3"/>
    <property type="match status" value="1"/>
</dbReference>
<feature type="domain" description="Fibronectin type III-like" evidence="13">
    <location>
        <begin position="773"/>
        <end position="847"/>
    </location>
</feature>
<evidence type="ECO:0000256" key="7">
    <source>
        <dbReference type="ARBA" id="ARBA00023277"/>
    </source>
</evidence>
<keyword evidence="12" id="KW-0732">Signal</keyword>
<keyword evidence="7 10" id="KW-0119">Carbohydrate metabolism</keyword>
<dbReference type="UniPathway" id="UPA00696"/>
<evidence type="ECO:0000256" key="12">
    <source>
        <dbReference type="SAM" id="SignalP"/>
    </source>
</evidence>
<reference evidence="14 15" key="1">
    <citation type="journal article" date="2018" name="Front. Microbiol.">
        <title>Genome-Wide Analysis of Corynespora cassiicola Leaf Fall Disease Putative Effectors.</title>
        <authorList>
            <person name="Lopez D."/>
            <person name="Ribeiro S."/>
            <person name="Label P."/>
            <person name="Fumanal B."/>
            <person name="Venisse J.S."/>
            <person name="Kohler A."/>
            <person name="de Oliveira R.R."/>
            <person name="Labutti K."/>
            <person name="Lipzen A."/>
            <person name="Lail K."/>
            <person name="Bauer D."/>
            <person name="Ohm R.A."/>
            <person name="Barry K.W."/>
            <person name="Spatafora J."/>
            <person name="Grigoriev I.V."/>
            <person name="Martin F.M."/>
            <person name="Pujade-Renaud V."/>
        </authorList>
    </citation>
    <scope>NUCLEOTIDE SEQUENCE [LARGE SCALE GENOMIC DNA]</scope>
    <source>
        <strain evidence="14 15">Philippines</strain>
    </source>
</reference>
<dbReference type="Pfam" id="PF01915">
    <property type="entry name" value="Glyco_hydro_3_C"/>
    <property type="match status" value="1"/>
</dbReference>
<dbReference type="InterPro" id="IPR001764">
    <property type="entry name" value="Glyco_hydro_3_N"/>
</dbReference>
<feature type="chain" id="PRO_5015467448" description="beta-glucosidase" evidence="12">
    <location>
        <begin position="16"/>
        <end position="868"/>
    </location>
</feature>
<accession>A0A2T2NXK9</accession>
<feature type="signal peptide" evidence="12">
    <location>
        <begin position="1"/>
        <end position="15"/>
    </location>
</feature>
<dbReference type="Gene3D" id="3.40.50.1700">
    <property type="entry name" value="Glycoside hydrolase family 3 C-terminal domain"/>
    <property type="match status" value="1"/>
</dbReference>
<dbReference type="InterPro" id="IPR019800">
    <property type="entry name" value="Glyco_hydro_3_AS"/>
</dbReference>
<keyword evidence="15" id="KW-1185">Reference proteome</keyword>
<evidence type="ECO:0000256" key="1">
    <source>
        <dbReference type="ARBA" id="ARBA00000448"/>
    </source>
</evidence>
<evidence type="ECO:0000256" key="11">
    <source>
        <dbReference type="SAM" id="MobiDB-lite"/>
    </source>
</evidence>
<keyword evidence="4 10" id="KW-0378">Hydrolase</keyword>
<dbReference type="Gene3D" id="3.20.20.300">
    <property type="entry name" value="Glycoside hydrolase, family 3, N-terminal domain"/>
    <property type="match status" value="1"/>
</dbReference>
<dbReference type="STRING" id="1448308.A0A2T2NXK9"/>
<dbReference type="Pfam" id="PF14310">
    <property type="entry name" value="Fn3-like"/>
    <property type="match status" value="1"/>
</dbReference>
<evidence type="ECO:0000256" key="5">
    <source>
        <dbReference type="ARBA" id="ARBA00023001"/>
    </source>
</evidence>
<evidence type="ECO:0000256" key="2">
    <source>
        <dbReference type="ARBA" id="ARBA00004987"/>
    </source>
</evidence>
<evidence type="ECO:0000256" key="4">
    <source>
        <dbReference type="ARBA" id="ARBA00022801"/>
    </source>
</evidence>
<dbReference type="Gene3D" id="2.60.40.10">
    <property type="entry name" value="Immunoglobulins"/>
    <property type="match status" value="1"/>
</dbReference>
<dbReference type="PRINTS" id="PR00133">
    <property type="entry name" value="GLHYDRLASE3"/>
</dbReference>
<dbReference type="FunFam" id="3.20.20.300:FF:000002">
    <property type="entry name" value="Probable beta-glucosidase"/>
    <property type="match status" value="1"/>
</dbReference>
<dbReference type="PANTHER" id="PTHR42715">
    <property type="entry name" value="BETA-GLUCOSIDASE"/>
    <property type="match status" value="1"/>
</dbReference>
<keyword evidence="5" id="KW-0136">Cellulose degradation</keyword>
<evidence type="ECO:0000256" key="10">
    <source>
        <dbReference type="RuleBase" id="RU361161"/>
    </source>
</evidence>